<dbReference type="AlphaFoldDB" id="A0A286UK05"/>
<comment type="subcellular location">
    <subcellularLocation>
        <location evidence="1">Membrane</location>
        <topology evidence="1">Multi-pass membrane protein</topology>
    </subcellularLocation>
</comment>
<dbReference type="PANTHER" id="PTHR12308">
    <property type="entry name" value="ANOCTAMIN"/>
    <property type="match status" value="1"/>
</dbReference>
<dbReference type="InterPro" id="IPR049452">
    <property type="entry name" value="Anoctamin_TM"/>
</dbReference>
<dbReference type="FunCoup" id="A0A286UK05">
    <property type="interactions" value="63"/>
</dbReference>
<dbReference type="PANTHER" id="PTHR12308:SF73">
    <property type="entry name" value="ANOCTAMIN"/>
    <property type="match status" value="1"/>
</dbReference>
<dbReference type="InterPro" id="IPR007632">
    <property type="entry name" value="Anoctamin"/>
</dbReference>
<proteinExistence type="predicted"/>
<evidence type="ECO:0000256" key="5">
    <source>
        <dbReference type="SAM" id="MobiDB-lite"/>
    </source>
</evidence>
<evidence type="ECO:0000256" key="4">
    <source>
        <dbReference type="ARBA" id="ARBA00023136"/>
    </source>
</evidence>
<dbReference type="GO" id="GO:0005254">
    <property type="term" value="F:chloride channel activity"/>
    <property type="evidence" value="ECO:0007669"/>
    <property type="project" value="TreeGrafter"/>
</dbReference>
<keyword evidence="4 6" id="KW-0472">Membrane</keyword>
<dbReference type="OrthoDB" id="296386at2759"/>
<dbReference type="STRING" id="2282107.A0A286UK05"/>
<reference evidence="9 10" key="1">
    <citation type="journal article" date="2017" name="Mol. Ecol.">
        <title>Comparative and population genomic landscape of Phellinus noxius: A hypervariable fungus causing root rot in trees.</title>
        <authorList>
            <person name="Chung C.L."/>
            <person name="Lee T.J."/>
            <person name="Akiba M."/>
            <person name="Lee H.H."/>
            <person name="Kuo T.H."/>
            <person name="Liu D."/>
            <person name="Ke H.M."/>
            <person name="Yokoi T."/>
            <person name="Roa M.B."/>
            <person name="Lu M.J."/>
            <person name="Chang Y.Y."/>
            <person name="Ann P.J."/>
            <person name="Tsai J.N."/>
            <person name="Chen C.Y."/>
            <person name="Tzean S.S."/>
            <person name="Ota Y."/>
            <person name="Hattori T."/>
            <person name="Sahashi N."/>
            <person name="Liou R.F."/>
            <person name="Kikuchi T."/>
            <person name="Tsai I.J."/>
        </authorList>
    </citation>
    <scope>NUCLEOTIDE SEQUENCE [LARGE SCALE GENOMIC DNA]</scope>
    <source>
        <strain evidence="9 10">FFPRI411160</strain>
    </source>
</reference>
<keyword evidence="2 6" id="KW-0812">Transmembrane</keyword>
<organism evidence="9 10">
    <name type="scientific">Pyrrhoderma noxium</name>
    <dbReference type="NCBI Taxonomy" id="2282107"/>
    <lineage>
        <taxon>Eukaryota</taxon>
        <taxon>Fungi</taxon>
        <taxon>Dikarya</taxon>
        <taxon>Basidiomycota</taxon>
        <taxon>Agaricomycotina</taxon>
        <taxon>Agaricomycetes</taxon>
        <taxon>Hymenochaetales</taxon>
        <taxon>Hymenochaetaceae</taxon>
        <taxon>Pyrrhoderma</taxon>
    </lineage>
</organism>
<dbReference type="GO" id="GO:0016020">
    <property type="term" value="C:membrane"/>
    <property type="evidence" value="ECO:0007669"/>
    <property type="project" value="UniProtKB-SubCell"/>
</dbReference>
<gene>
    <name evidence="9" type="ORF">PNOK_0486100</name>
</gene>
<feature type="domain" description="Anoctamin alpha-beta plait" evidence="8">
    <location>
        <begin position="12"/>
        <end position="157"/>
    </location>
</feature>
<protein>
    <recommendedName>
        <fullName evidence="11">DUF590-domain-containing</fullName>
    </recommendedName>
</protein>
<evidence type="ECO:0000259" key="8">
    <source>
        <dbReference type="Pfam" id="PF20877"/>
    </source>
</evidence>
<evidence type="ECO:0000256" key="6">
    <source>
        <dbReference type="SAM" id="Phobius"/>
    </source>
</evidence>
<feature type="region of interest" description="Disordered" evidence="5">
    <location>
        <begin position="506"/>
        <end position="539"/>
    </location>
</feature>
<evidence type="ECO:0000256" key="1">
    <source>
        <dbReference type="ARBA" id="ARBA00004141"/>
    </source>
</evidence>
<evidence type="ECO:0000313" key="10">
    <source>
        <dbReference type="Proteomes" id="UP000217199"/>
    </source>
</evidence>
<dbReference type="GO" id="GO:0032541">
    <property type="term" value="C:cortical endoplasmic reticulum"/>
    <property type="evidence" value="ECO:0007669"/>
    <property type="project" value="TreeGrafter"/>
</dbReference>
<dbReference type="InParanoid" id="A0A286UK05"/>
<name>A0A286UK05_9AGAM</name>
<evidence type="ECO:0008006" key="11">
    <source>
        <dbReference type="Google" id="ProtNLM"/>
    </source>
</evidence>
<dbReference type="Proteomes" id="UP000217199">
    <property type="component" value="Unassembled WGS sequence"/>
</dbReference>
<keyword evidence="10" id="KW-1185">Reference proteome</keyword>
<dbReference type="Pfam" id="PF04547">
    <property type="entry name" value="Anoctamin"/>
    <property type="match status" value="1"/>
</dbReference>
<comment type="caution">
    <text evidence="9">The sequence shown here is derived from an EMBL/GenBank/DDBJ whole genome shotgun (WGS) entry which is preliminary data.</text>
</comment>
<evidence type="ECO:0000313" key="9">
    <source>
        <dbReference type="EMBL" id="PAV19927.1"/>
    </source>
</evidence>
<feature type="transmembrane region" description="Helical" evidence="6">
    <location>
        <begin position="234"/>
        <end position="253"/>
    </location>
</feature>
<feature type="transmembrane region" description="Helical" evidence="6">
    <location>
        <begin position="296"/>
        <end position="320"/>
    </location>
</feature>
<evidence type="ECO:0000256" key="2">
    <source>
        <dbReference type="ARBA" id="ARBA00022692"/>
    </source>
</evidence>
<feature type="compositionally biased region" description="Low complexity" evidence="5">
    <location>
        <begin position="516"/>
        <end position="534"/>
    </location>
</feature>
<feature type="transmembrane region" description="Helical" evidence="6">
    <location>
        <begin position="332"/>
        <end position="352"/>
    </location>
</feature>
<feature type="domain" description="Anoctamin transmembrane" evidence="7">
    <location>
        <begin position="194"/>
        <end position="731"/>
    </location>
</feature>
<sequence>MAPQSQSSPDPDVDLVVVFRAGTSSDRRFLSKQEAHAAAAAAEAEYLKLLETLRNVGGMRVSGKRGQKNGQILVFVWAPPNRLSKLLQRERYTDFLRGLPVAELLTQQADSHDPSSFIDPSILSPSERLRLVYEFITSTPRDGGLGIVPGSENWSRVEGIFALHDRDFNDLWMRSWTRRQIGFGLSNTALDRLRERFGEAVALYFAFLSSYTRSLIYCAALGVSFYILHMPYNAIYSTLLVLWSISFVEVWSIRERELSIRWGSRGSFRVERRRAQYKDLDSNGLKFSWWRRDLRIFASLPIILLFAAILAALLTGIFIVEAFVTQLYTGPGALFVSFTPTLLFAALVPQVLRVYQSYARKLTNWENHAHQSTHEASLTLKTFTLSAIVAYLGLFLSAFVYMPFGEQLMVAVSRTLFLTSAVVGEHASRAADYINTTTAVKSDSMAEDTVLGRKIDLNVWANGAKTDPARLQNQMFAYTVTQSAVNTFNEVGLPYVMRKIEEYRSGTSGASKPKSRLSSPSSSSKSIVSGSSSPDQKKSSWVNGKRVVFEDEDYAGRSEREFLARVRHEAALPDYTLFEDYSEMVTQFGYVSLWSTIWPLAPVMALINNWLEMRSDAFKIATHFRRPIPIRTDSIGPWLDTLSFLAWLSALTNGALVYLFRPEHFSPPNSDESMVNSTTSSDFSASSDPTQIFHIDMNTARVALLLPTLVVALCSSHAYRLARLIVQHILERALWKGSEMANREEEAERAVKGWYLRSLGVEDVEAETKRLGEVTPISRTASEETRNSPGDSIGFWDRDEGLDEIRKALKDA</sequence>
<accession>A0A286UK05</accession>
<evidence type="ECO:0000259" key="7">
    <source>
        <dbReference type="Pfam" id="PF04547"/>
    </source>
</evidence>
<dbReference type="EMBL" id="NBII01000004">
    <property type="protein sequence ID" value="PAV19927.1"/>
    <property type="molecule type" value="Genomic_DNA"/>
</dbReference>
<feature type="transmembrane region" description="Helical" evidence="6">
    <location>
        <begin position="201"/>
        <end position="228"/>
    </location>
</feature>
<feature type="region of interest" description="Disordered" evidence="5">
    <location>
        <begin position="776"/>
        <end position="797"/>
    </location>
</feature>
<dbReference type="InterPro" id="IPR049456">
    <property type="entry name" value="Anoctamin_N_fung"/>
</dbReference>
<dbReference type="Pfam" id="PF20877">
    <property type="entry name" value="Anoctamin_N"/>
    <property type="match status" value="1"/>
</dbReference>
<feature type="transmembrane region" description="Helical" evidence="6">
    <location>
        <begin position="383"/>
        <end position="404"/>
    </location>
</feature>
<keyword evidence="3 6" id="KW-1133">Transmembrane helix</keyword>
<evidence type="ECO:0000256" key="3">
    <source>
        <dbReference type="ARBA" id="ARBA00022989"/>
    </source>
</evidence>